<evidence type="ECO:0000313" key="3">
    <source>
        <dbReference type="Proteomes" id="UP001369958"/>
    </source>
</evidence>
<dbReference type="Pfam" id="PF14216">
    <property type="entry name" value="DUF4326"/>
    <property type="match status" value="1"/>
</dbReference>
<dbReference type="Proteomes" id="UP001369958">
    <property type="component" value="Chromosome"/>
</dbReference>
<evidence type="ECO:0000259" key="1">
    <source>
        <dbReference type="Pfam" id="PF14216"/>
    </source>
</evidence>
<organism evidence="2 3">
    <name type="scientific">Pelagibacterium nitratireducens</name>
    <dbReference type="NCBI Taxonomy" id="1046114"/>
    <lineage>
        <taxon>Bacteria</taxon>
        <taxon>Pseudomonadati</taxon>
        <taxon>Pseudomonadota</taxon>
        <taxon>Alphaproteobacteria</taxon>
        <taxon>Hyphomicrobiales</taxon>
        <taxon>Devosiaceae</taxon>
        <taxon>Pelagibacterium</taxon>
    </lineage>
</organism>
<gene>
    <name evidence="2" type="ORF">V6617_10200</name>
</gene>
<sequence length="137" mass="15250">MGVHMIPVRLRLSRAKGFDLQAHSLAINGLPAVNCARPSKWGNPYRVDAFGAPWAHLTDRGEQHAACVVHYRRMAEEGFVTVPYTRMPRPDRGGDAYSFGAHSVVDVAPIYLRGRNLACWCDPEMACHCDVLLEFAN</sequence>
<dbReference type="RefSeq" id="WP_338610677.1">
    <property type="nucleotide sequence ID" value="NZ_CP146275.1"/>
</dbReference>
<proteinExistence type="predicted"/>
<dbReference type="InterPro" id="IPR025475">
    <property type="entry name" value="DUF4326"/>
</dbReference>
<accession>A0ABZ2IB42</accession>
<protein>
    <submittedName>
        <fullName evidence="2">DUF4326 domain-containing protein</fullName>
    </submittedName>
</protein>
<evidence type="ECO:0000313" key="2">
    <source>
        <dbReference type="EMBL" id="WWT34660.1"/>
    </source>
</evidence>
<reference evidence="2 3" key="1">
    <citation type="submission" date="2024-02" db="EMBL/GenBank/DDBJ databases">
        <title>Complete genome sequence of Pelagibacterium nitratireducens ZH15.</title>
        <authorList>
            <person name="Zhao L.H."/>
        </authorList>
    </citation>
    <scope>NUCLEOTIDE SEQUENCE [LARGE SCALE GENOMIC DNA]</scope>
    <source>
        <strain evidence="2 3">ZH15</strain>
    </source>
</reference>
<feature type="domain" description="DUF4326" evidence="1">
    <location>
        <begin position="32"/>
        <end position="134"/>
    </location>
</feature>
<dbReference type="EMBL" id="CP146275">
    <property type="protein sequence ID" value="WWT34660.1"/>
    <property type="molecule type" value="Genomic_DNA"/>
</dbReference>
<keyword evidence="3" id="KW-1185">Reference proteome</keyword>
<name>A0ABZ2IB42_9HYPH</name>